<dbReference type="Pfam" id="PF04860">
    <property type="entry name" value="Phage_portal"/>
    <property type="match status" value="1"/>
</dbReference>
<gene>
    <name evidence="2" type="ORF">Touem01_00048</name>
</gene>
<organism evidence="2">
    <name type="scientific">Pseudomonas phage Touem01</name>
    <dbReference type="NCBI Taxonomy" id="3138548"/>
    <lineage>
        <taxon>Viruses</taxon>
    </lineage>
</organism>
<evidence type="ECO:0000313" key="2">
    <source>
        <dbReference type="EMBL" id="XAI70577.1"/>
    </source>
</evidence>
<proteinExistence type="predicted"/>
<sequence length="550" mass="62166">MTDIALEVAHNPNAPRDEQQDAMRIATQEAMPSSVPDMLPLVQFVAEQYQEQEFNKALAKQNVIPFPSRAAETGQIGMQSVWLDDQRTNIQGEWYERPTAFSFDTMRTMADNTPILASVIMTRQRQIKRFCRVSEGGKGPGFQIKLKDQSLKIGTEEQKNIQLLQGFFTNCGWESKPRIRQRMRRDNFSGFMAKQIRDSLIMDSAPIEIEWKRDKAKGIDGFYSVDGSTIRLCNEVGYQGDDEIFALQVLEGRIRAAYTHDDLIYVPRNPRTDVLAGGYGMSETELLIKVVTGFLNAFTYNTKYFDSNAIPKGLLHLTGNYDEADLASFKRQWNGMVKGVNNAWTLPVMVSKNLESRVGFENFNAEVNEIMFGKWMTFLTSIICAIYGMAPDEINFESFTNGHSSLGGKDTEEKLINSKDKGLRPLLSHYEDLFSDYIVGEFGDKYDFRWTGLDEKDPDQIWTEEKTLSTWNEARKSRGQEELTDKLLGNAPLNPDLIGLYMQANMSSQEQNPGDEDSESPGSKSGGGKSKSDVDMQKAFGLPPIFKIEP</sequence>
<dbReference type="EMBL" id="PP179325">
    <property type="protein sequence ID" value="XAI70577.1"/>
    <property type="molecule type" value="Genomic_DNA"/>
</dbReference>
<accession>A0AAU6W1T1</accession>
<protein>
    <submittedName>
        <fullName evidence="2">Portal protein</fullName>
    </submittedName>
</protein>
<dbReference type="InterPro" id="IPR006944">
    <property type="entry name" value="Phage/GTA_portal"/>
</dbReference>
<evidence type="ECO:0000256" key="1">
    <source>
        <dbReference type="SAM" id="MobiDB-lite"/>
    </source>
</evidence>
<feature type="region of interest" description="Disordered" evidence="1">
    <location>
        <begin position="505"/>
        <end position="550"/>
    </location>
</feature>
<name>A0AAU6W1T1_9VIRU</name>
<reference evidence="2" key="1">
    <citation type="journal article" date="2024" name="J. Gen. Virol.">
        <title>Novel phages of Pseudomonas syringae unveil numerous potential auxiliary metabolic genes.</title>
        <authorList>
            <person name="Feltin C."/>
            <person name="Garneau J.R."/>
            <person name="Morris C.E."/>
            <person name="Berard A."/>
            <person name="Torres-Barcelo C."/>
        </authorList>
    </citation>
    <scope>NUCLEOTIDE SEQUENCE</scope>
</reference>